<reference evidence="2 3" key="1">
    <citation type="submission" date="2018-07" db="EMBL/GenBank/DDBJ databases">
        <title>Lottiidibacillus patelloidae gen. nov., sp. nov., isolated from the intestinal tract of a marine limpet and the reclassification of B. taeanensis BH030017T, B. algicola KMM 3737T and B. hwajinpoensis SW-72T as genus Lottiidibacillus.</title>
        <authorList>
            <person name="Liu R."/>
            <person name="Huang Z."/>
        </authorList>
    </citation>
    <scope>NUCLEOTIDE SEQUENCE [LARGE SCALE GENOMIC DNA]</scope>
    <source>
        <strain evidence="2 3">BH030017</strain>
    </source>
</reference>
<evidence type="ECO:0000259" key="1">
    <source>
        <dbReference type="Pfam" id="PF06276"/>
    </source>
</evidence>
<accession>A0A366XNV1</accession>
<organism evidence="2 3">
    <name type="scientific">Bacillus taeanensis</name>
    <dbReference type="NCBI Taxonomy" id="273032"/>
    <lineage>
        <taxon>Bacteria</taxon>
        <taxon>Bacillati</taxon>
        <taxon>Bacillota</taxon>
        <taxon>Bacilli</taxon>
        <taxon>Bacillales</taxon>
        <taxon>Bacillaceae</taxon>
        <taxon>Bacillus</taxon>
    </lineage>
</organism>
<comment type="caution">
    <text evidence="2">The sequence shown here is derived from an EMBL/GenBank/DDBJ whole genome shotgun (WGS) entry which is preliminary data.</text>
</comment>
<keyword evidence="3" id="KW-1185">Reference proteome</keyword>
<dbReference type="GO" id="GO:0051537">
    <property type="term" value="F:2 iron, 2 sulfur cluster binding"/>
    <property type="evidence" value="ECO:0007669"/>
    <property type="project" value="InterPro"/>
</dbReference>
<dbReference type="InterPro" id="IPR022770">
    <property type="entry name" value="IucA/IucC-like_C"/>
</dbReference>
<dbReference type="Pfam" id="PF06276">
    <property type="entry name" value="FhuF"/>
    <property type="match status" value="1"/>
</dbReference>
<dbReference type="OrthoDB" id="5870636at2"/>
<dbReference type="AlphaFoldDB" id="A0A366XNV1"/>
<dbReference type="GO" id="GO:0003824">
    <property type="term" value="F:catalytic activity"/>
    <property type="evidence" value="ECO:0007669"/>
    <property type="project" value="UniProtKB-ARBA"/>
</dbReference>
<dbReference type="EMBL" id="QOCW01000026">
    <property type="protein sequence ID" value="RBW68040.1"/>
    <property type="molecule type" value="Genomic_DNA"/>
</dbReference>
<sequence>MFLVFAVKLAGIRFLVHLFVFHTERGETSIMTTAIFSTLNRKELTYLETNFRYSNQHSAEMISAVKLLDEELLLSNLNSLSAQLSARSLITAASQFSKHYAFLLTTVSLYAMTMWNKGMDLSLENILLEFPNSNNKSFPTININDLKALTSSECNRQTWRDAVIKHVFFENLSKVWKSLNAVSKVPMPILWENTAVYIFWLYETKMKEEVADRETRLQIREDFHYLIKEASGELFGETENPLTKFYTKKCTLSCSEDPVRVRKTCCLYYQLTDKENRGYCKTCPKQQ</sequence>
<name>A0A366XNV1_9BACI</name>
<protein>
    <recommendedName>
        <fullName evidence="1">Aerobactin siderophore biosynthesis IucA/IucC-like C-terminal domain-containing protein</fullName>
    </recommendedName>
</protein>
<feature type="domain" description="Aerobactin siderophore biosynthesis IucA/IucC-like C-terminal" evidence="1">
    <location>
        <begin position="94"/>
        <end position="214"/>
    </location>
</feature>
<evidence type="ECO:0000313" key="2">
    <source>
        <dbReference type="EMBL" id="RBW68040.1"/>
    </source>
</evidence>
<gene>
    <name evidence="2" type="ORF">DS031_19070</name>
</gene>
<evidence type="ECO:0000313" key="3">
    <source>
        <dbReference type="Proteomes" id="UP000253314"/>
    </source>
</evidence>
<proteinExistence type="predicted"/>
<dbReference type="Proteomes" id="UP000253314">
    <property type="component" value="Unassembled WGS sequence"/>
</dbReference>